<dbReference type="AlphaFoldDB" id="A0A226EHA7"/>
<dbReference type="Pfam" id="PF09471">
    <property type="entry name" value="Peptidase_M64"/>
    <property type="match status" value="1"/>
</dbReference>
<sequence>MKHFAGLILLTAIVGCSGEAYYRRILQNPDDDFSCTILSEETLRKYKGFRTSDFQEIVTVLKPGIHAPAEAMLEIPDTTKVIEIWGKKESTVEAHVDSLCKSRKHVDSPTPSLFQNEPEIVKIVDGGDQANRIDVVFMGDGYQATERQAFFDDIARLTEDMFNGATFRSYLPVFNIWAIYVQSVDSGIGYNGAKNTPFRLYREAGQLRGIFTGNAAYARTVCRLTGTSGCDYPSLIGNDDYYGGLGGEFVISTKSNRTGTVVLRHEMGHNFVNVGEEYDNGQVYSGVNAARTLAAVGWRHWLSEGTAAVEERAIYRLLQYPWADLSTGIRSFTFTSDGAYSRWYLLVSVSAAGEEDSLEFLLDGEVLPWATRGFDDREFYDWRGTNGFTPGQHTFSVRSKTASTNPDIPRMICSITLHEFGSEAQFHLDNNWVSAYPTWDVSRQKTFRPTNAGCLMRNMTSNSFCPICKEGMWYQFLTRISIIDSVAVGVVPNPDGSRPVILNTLKLGQLREPGNEVEDERLEVRWFRAGVEQTDLRDLFEVDAQAGSWTVQVDFKTPDIRNDPQGLTSETEAFNVAP</sequence>
<protein>
    <recommendedName>
        <fullName evidence="4">IgA Peptidase M64</fullName>
    </recommendedName>
</protein>
<name>A0A226EHA7_FOLCA</name>
<evidence type="ECO:0008006" key="4">
    <source>
        <dbReference type="Google" id="ProtNLM"/>
    </source>
</evidence>
<dbReference type="GO" id="GO:0008237">
    <property type="term" value="F:metallopeptidase activity"/>
    <property type="evidence" value="ECO:0007669"/>
    <property type="project" value="InterPro"/>
</dbReference>
<accession>A0A226EHA7</accession>
<dbReference type="InterPro" id="IPR024079">
    <property type="entry name" value="MetalloPept_cat_dom_sf"/>
</dbReference>
<evidence type="ECO:0000313" key="2">
    <source>
        <dbReference type="EMBL" id="OXA56829.1"/>
    </source>
</evidence>
<feature type="chain" id="PRO_5012714205" description="IgA Peptidase M64" evidence="1">
    <location>
        <begin position="19"/>
        <end position="578"/>
    </location>
</feature>
<keyword evidence="3" id="KW-1185">Reference proteome</keyword>
<comment type="caution">
    <text evidence="2">The sequence shown here is derived from an EMBL/GenBank/DDBJ whole genome shotgun (WGS) entry which is preliminary data.</text>
</comment>
<feature type="signal peptide" evidence="1">
    <location>
        <begin position="1"/>
        <end position="18"/>
    </location>
</feature>
<keyword evidence="1" id="KW-0732">Signal</keyword>
<reference evidence="2 3" key="1">
    <citation type="submission" date="2015-12" db="EMBL/GenBank/DDBJ databases">
        <title>The genome of Folsomia candida.</title>
        <authorList>
            <person name="Faddeeva A."/>
            <person name="Derks M.F."/>
            <person name="Anvar Y."/>
            <person name="Smit S."/>
            <person name="Van Straalen N."/>
            <person name="Roelofs D."/>
        </authorList>
    </citation>
    <scope>NUCLEOTIDE SEQUENCE [LARGE SCALE GENOMIC DNA]</scope>
    <source>
        <strain evidence="2 3">VU population</strain>
        <tissue evidence="2">Whole body</tissue>
    </source>
</reference>
<dbReference type="InterPro" id="IPR019026">
    <property type="entry name" value="Peptidase_M64_IgA"/>
</dbReference>
<dbReference type="PROSITE" id="PS51257">
    <property type="entry name" value="PROKAR_LIPOPROTEIN"/>
    <property type="match status" value="1"/>
</dbReference>
<gene>
    <name evidence="2" type="ORF">Fcan01_06617</name>
</gene>
<proteinExistence type="predicted"/>
<dbReference type="OMA" id="MPIQAYP"/>
<dbReference type="EMBL" id="LNIX01000003">
    <property type="protein sequence ID" value="OXA56829.1"/>
    <property type="molecule type" value="Genomic_DNA"/>
</dbReference>
<evidence type="ECO:0000256" key="1">
    <source>
        <dbReference type="SAM" id="SignalP"/>
    </source>
</evidence>
<organism evidence="2 3">
    <name type="scientific">Folsomia candida</name>
    <name type="common">Springtail</name>
    <dbReference type="NCBI Taxonomy" id="158441"/>
    <lineage>
        <taxon>Eukaryota</taxon>
        <taxon>Metazoa</taxon>
        <taxon>Ecdysozoa</taxon>
        <taxon>Arthropoda</taxon>
        <taxon>Hexapoda</taxon>
        <taxon>Collembola</taxon>
        <taxon>Entomobryomorpha</taxon>
        <taxon>Isotomoidea</taxon>
        <taxon>Isotomidae</taxon>
        <taxon>Proisotominae</taxon>
        <taxon>Folsomia</taxon>
    </lineage>
</organism>
<dbReference type="OrthoDB" id="2961863at2759"/>
<evidence type="ECO:0000313" key="3">
    <source>
        <dbReference type="Proteomes" id="UP000198287"/>
    </source>
</evidence>
<dbReference type="Gene3D" id="3.40.390.10">
    <property type="entry name" value="Collagenase (Catalytic Domain)"/>
    <property type="match status" value="1"/>
</dbReference>
<dbReference type="Proteomes" id="UP000198287">
    <property type="component" value="Unassembled WGS sequence"/>
</dbReference>